<name>A0A0D3C8F1_BRAOL</name>
<dbReference type="Gramene" id="Bo5g008690.1">
    <property type="protein sequence ID" value="Bo5g008690.1"/>
    <property type="gene ID" value="Bo5g008690"/>
</dbReference>
<organism evidence="1 2">
    <name type="scientific">Brassica oleracea var. oleracea</name>
    <dbReference type="NCBI Taxonomy" id="109376"/>
    <lineage>
        <taxon>Eukaryota</taxon>
        <taxon>Viridiplantae</taxon>
        <taxon>Streptophyta</taxon>
        <taxon>Embryophyta</taxon>
        <taxon>Tracheophyta</taxon>
        <taxon>Spermatophyta</taxon>
        <taxon>Magnoliopsida</taxon>
        <taxon>eudicotyledons</taxon>
        <taxon>Gunneridae</taxon>
        <taxon>Pentapetalae</taxon>
        <taxon>rosids</taxon>
        <taxon>malvids</taxon>
        <taxon>Brassicales</taxon>
        <taxon>Brassicaceae</taxon>
        <taxon>Brassiceae</taxon>
        <taxon>Brassica</taxon>
    </lineage>
</organism>
<dbReference type="AlphaFoldDB" id="A0A0D3C8F1"/>
<reference evidence="1" key="2">
    <citation type="submission" date="2015-03" db="UniProtKB">
        <authorList>
            <consortium name="EnsemblPlants"/>
        </authorList>
    </citation>
    <scope>IDENTIFICATION</scope>
</reference>
<sequence length="82" mass="9259">MWNLYLLSRVETVVSGFIALSPLCYHYNDQMRIDEIIESLSQNLFSIALCLQIEECGDGSDTPLSAHWPGAPMKRLSRNIDA</sequence>
<dbReference type="EnsemblPlants" id="Bo5g008690.1">
    <property type="protein sequence ID" value="Bo5g008690.1"/>
    <property type="gene ID" value="Bo5g008690"/>
</dbReference>
<reference evidence="1 2" key="1">
    <citation type="journal article" date="2014" name="Genome Biol.">
        <title>Transcriptome and methylome profiling reveals relics of genome dominance in the mesopolyploid Brassica oleracea.</title>
        <authorList>
            <person name="Parkin I.A."/>
            <person name="Koh C."/>
            <person name="Tang H."/>
            <person name="Robinson S.J."/>
            <person name="Kagale S."/>
            <person name="Clarke W.E."/>
            <person name="Town C.D."/>
            <person name="Nixon J."/>
            <person name="Krishnakumar V."/>
            <person name="Bidwell S.L."/>
            <person name="Denoeud F."/>
            <person name="Belcram H."/>
            <person name="Links M.G."/>
            <person name="Just J."/>
            <person name="Clarke C."/>
            <person name="Bender T."/>
            <person name="Huebert T."/>
            <person name="Mason A.S."/>
            <person name="Pires J.C."/>
            <person name="Barker G."/>
            <person name="Moore J."/>
            <person name="Walley P.G."/>
            <person name="Manoli S."/>
            <person name="Batley J."/>
            <person name="Edwards D."/>
            <person name="Nelson M.N."/>
            <person name="Wang X."/>
            <person name="Paterson A.H."/>
            <person name="King G."/>
            <person name="Bancroft I."/>
            <person name="Chalhoub B."/>
            <person name="Sharpe A.G."/>
        </authorList>
    </citation>
    <scope>NUCLEOTIDE SEQUENCE</scope>
    <source>
        <strain evidence="1 2">cv. TO1000</strain>
    </source>
</reference>
<dbReference type="STRING" id="109376.A0A0D3C8F1"/>
<dbReference type="HOGENOM" id="CLU_163607_0_0_1"/>
<dbReference type="Proteomes" id="UP000032141">
    <property type="component" value="Chromosome C5"/>
</dbReference>
<keyword evidence="2" id="KW-1185">Reference proteome</keyword>
<evidence type="ECO:0000313" key="1">
    <source>
        <dbReference type="EnsemblPlants" id="Bo5g008690.1"/>
    </source>
</evidence>
<accession>A0A0D3C8F1</accession>
<evidence type="ECO:0000313" key="2">
    <source>
        <dbReference type="Proteomes" id="UP000032141"/>
    </source>
</evidence>
<protein>
    <submittedName>
        <fullName evidence="1">Uncharacterized protein</fullName>
    </submittedName>
</protein>
<proteinExistence type="predicted"/>